<sequence length="568" mass="66020">MVDLLISIDEISKTYGKVRGDSANELIRKNSSSSYSDLINLYNGLIQDSENNPNVDLWKLWRACYANAILTLPFVKENSENPSFNSKLAPQAFEHLLYLATQYNQPFPKANERLVSRISEAINNAESIEEMIEWARLAKDISKQLGTGIDYVINLISIKSKTEFYKNSSSDNKDIILKNLENLLELKNLEISGDDVQNIVVDYALAWIDDVNDLKKFKEFRGEKVNPDPDTSRKMLRVIKKLELSEEKYQEKIKNLDEIFPDQYVPAVEEIKELDEPSPALITHRSQIVMGNAIFKHNDISVYECKLNWYGQEIIAAIKTYKEDKNSNKYRERFKKEVEILSMTSGRGWFFLDYYGSFIDKVIENNTEKFCYSVLMEYCPNSLADIIKARKSKGLIFSEEELYKICLDLLEAFKSLVNLRIYHRDIKPDNILVSKDGQLKIGDFNISGVVEVIENTCMPTEEHDVLGTTSFMAPELKKAWINGKSVEKYRPERSDVFSLGLVFYLCATFKSISRFNDDKNNREKVRKDVKLPWLQKLIYEMLDFEYKKRPSFRRILKHMKRYSTEPLS</sequence>
<evidence type="ECO:0000313" key="2">
    <source>
        <dbReference type="EMBL" id="CAG9310747.1"/>
    </source>
</evidence>
<comment type="caution">
    <text evidence="2">The sequence shown here is derived from an EMBL/GenBank/DDBJ whole genome shotgun (WGS) entry which is preliminary data.</text>
</comment>
<accession>A0AAU9IBR8</accession>
<dbReference type="InterPro" id="IPR008271">
    <property type="entry name" value="Ser/Thr_kinase_AS"/>
</dbReference>
<reference evidence="2" key="1">
    <citation type="submission" date="2021-09" db="EMBL/GenBank/DDBJ databases">
        <authorList>
            <consortium name="AG Swart"/>
            <person name="Singh M."/>
            <person name="Singh A."/>
            <person name="Seah K."/>
            <person name="Emmerich C."/>
        </authorList>
    </citation>
    <scope>NUCLEOTIDE SEQUENCE</scope>
    <source>
        <strain evidence="2">ATCC30299</strain>
    </source>
</reference>
<dbReference type="PROSITE" id="PS00108">
    <property type="entry name" value="PROTEIN_KINASE_ST"/>
    <property type="match status" value="1"/>
</dbReference>
<dbReference type="Gene3D" id="1.10.510.10">
    <property type="entry name" value="Transferase(Phosphotransferase) domain 1"/>
    <property type="match status" value="1"/>
</dbReference>
<dbReference type="InterPro" id="IPR011009">
    <property type="entry name" value="Kinase-like_dom_sf"/>
</dbReference>
<organism evidence="2 3">
    <name type="scientific">Blepharisma stoltei</name>
    <dbReference type="NCBI Taxonomy" id="1481888"/>
    <lineage>
        <taxon>Eukaryota</taxon>
        <taxon>Sar</taxon>
        <taxon>Alveolata</taxon>
        <taxon>Ciliophora</taxon>
        <taxon>Postciliodesmatophora</taxon>
        <taxon>Heterotrichea</taxon>
        <taxon>Heterotrichida</taxon>
        <taxon>Blepharismidae</taxon>
        <taxon>Blepharisma</taxon>
    </lineage>
</organism>
<dbReference type="InterPro" id="IPR000719">
    <property type="entry name" value="Prot_kinase_dom"/>
</dbReference>
<evidence type="ECO:0000313" key="3">
    <source>
        <dbReference type="Proteomes" id="UP001162131"/>
    </source>
</evidence>
<name>A0AAU9IBR8_9CILI</name>
<dbReference type="AlphaFoldDB" id="A0AAU9IBR8"/>
<evidence type="ECO:0000259" key="1">
    <source>
        <dbReference type="PROSITE" id="PS50011"/>
    </source>
</evidence>
<dbReference type="PANTHER" id="PTHR24362:SF309">
    <property type="entry name" value="PROTEIN KINASE DOMAIN-CONTAINING PROTEIN"/>
    <property type="match status" value="1"/>
</dbReference>
<keyword evidence="3" id="KW-1185">Reference proteome</keyword>
<dbReference type="SUPFAM" id="SSF56112">
    <property type="entry name" value="Protein kinase-like (PK-like)"/>
    <property type="match status" value="1"/>
</dbReference>
<dbReference type="PROSITE" id="PS50011">
    <property type="entry name" value="PROTEIN_KINASE_DOM"/>
    <property type="match status" value="1"/>
</dbReference>
<gene>
    <name evidence="2" type="ORF">BSTOLATCC_MIC1587</name>
</gene>
<dbReference type="Proteomes" id="UP001162131">
    <property type="component" value="Unassembled WGS sequence"/>
</dbReference>
<dbReference type="GO" id="GO:0005524">
    <property type="term" value="F:ATP binding"/>
    <property type="evidence" value="ECO:0007669"/>
    <property type="project" value="InterPro"/>
</dbReference>
<protein>
    <recommendedName>
        <fullName evidence="1">Protein kinase domain-containing protein</fullName>
    </recommendedName>
</protein>
<dbReference type="PANTHER" id="PTHR24362">
    <property type="entry name" value="SERINE/THREONINE-PROTEIN KINASE NEK"/>
    <property type="match status" value="1"/>
</dbReference>
<dbReference type="Pfam" id="PF00069">
    <property type="entry name" value="Pkinase"/>
    <property type="match status" value="1"/>
</dbReference>
<dbReference type="SMART" id="SM00220">
    <property type="entry name" value="S_TKc"/>
    <property type="match status" value="1"/>
</dbReference>
<dbReference type="CDD" id="cd00180">
    <property type="entry name" value="PKc"/>
    <property type="match status" value="1"/>
</dbReference>
<dbReference type="EMBL" id="CAJZBQ010000002">
    <property type="protein sequence ID" value="CAG9310747.1"/>
    <property type="molecule type" value="Genomic_DNA"/>
</dbReference>
<dbReference type="GO" id="GO:0004672">
    <property type="term" value="F:protein kinase activity"/>
    <property type="evidence" value="ECO:0007669"/>
    <property type="project" value="InterPro"/>
</dbReference>
<proteinExistence type="predicted"/>
<feature type="domain" description="Protein kinase" evidence="1">
    <location>
        <begin position="288"/>
        <end position="561"/>
    </location>
</feature>